<dbReference type="PANTHER" id="PTHR46656:SF3">
    <property type="entry name" value="PUTATIVE-RELATED"/>
    <property type="match status" value="1"/>
</dbReference>
<accession>A0A127PTP9</accession>
<dbReference type="Gene3D" id="3.40.50.2000">
    <property type="entry name" value="Glycogen Phosphorylase B"/>
    <property type="match status" value="1"/>
</dbReference>
<reference evidence="1 2" key="1">
    <citation type="submission" date="2015-11" db="EMBL/GenBank/DDBJ databases">
        <title>Exploring the genomic traits of fungus-feeding bacterial genus Collimonas.</title>
        <authorList>
            <person name="Song C."/>
            <person name="Schmidt R."/>
            <person name="de Jager V."/>
            <person name="Krzyzanowska D."/>
            <person name="Jongedijk E."/>
            <person name="Cankar K."/>
            <person name="Beekwilder J."/>
            <person name="van Veen A."/>
            <person name="de Boer W."/>
            <person name="van Veen J.A."/>
            <person name="Garbeva P."/>
        </authorList>
    </citation>
    <scope>NUCLEOTIDE SEQUENCE [LARGE SCALE GENOMIC DNA]</scope>
    <source>
        <strain evidence="1 2">Ter282</strain>
    </source>
</reference>
<organism evidence="1 2">
    <name type="scientific">Collimonas arenae</name>
    <dbReference type="NCBI Taxonomy" id="279058"/>
    <lineage>
        <taxon>Bacteria</taxon>
        <taxon>Pseudomonadati</taxon>
        <taxon>Pseudomonadota</taxon>
        <taxon>Betaproteobacteria</taxon>
        <taxon>Burkholderiales</taxon>
        <taxon>Oxalobacteraceae</taxon>
        <taxon>Collimonas</taxon>
    </lineage>
</organism>
<dbReference type="OrthoDB" id="570545at2"/>
<gene>
    <name evidence="1" type="ORF">CAter282_3358</name>
</gene>
<sequence>MIIIIYSDTNAGSIEKNLGLPEYSYYFVLKEFKPILERMGIVVPVTDPAREVDAIYRNAQAHGEACVFLSFSPPHKTVIGLECPTIPVFAWEFNTIPQEMWQDEPRHDWRLVFGKLGCAITHSEFTVTSVRAAMTPSFPIVSAPAPVWDRFAGLRQRLAQAGRPDGVELQVAGTIIDSRSTDLSLFGPAHRHDPKPDLIRPVELARQQPDRVHIDGVVYTSVFNPYDGRKNWFDMIGAFCWAFRDVNDATLVLKLTHHDIKTAIDALLEDLYKLTPYKCRIVLIHGYLADAEYEKLVAATSYVVNTSHGEGQCLPLMEFMSCGKPAIAPDNTAMADYIDRENAFVIASSEEPSHWPHDPRQAYRTLRYRIDWDGLRHAYLESYRVFKQDRARYEHMSESAVSSLQKHCSQAVIGQRLREFLASHPGLAGSDHLVAEGGKSDKTHDSAAIC</sequence>
<dbReference type="GO" id="GO:0016740">
    <property type="term" value="F:transferase activity"/>
    <property type="evidence" value="ECO:0007669"/>
    <property type="project" value="UniProtKB-KW"/>
</dbReference>
<dbReference type="PATRIC" id="fig|279058.17.peg.3653"/>
<dbReference type="Pfam" id="PF13692">
    <property type="entry name" value="Glyco_trans_1_4"/>
    <property type="match status" value="1"/>
</dbReference>
<evidence type="ECO:0000313" key="1">
    <source>
        <dbReference type="EMBL" id="AMP11051.1"/>
    </source>
</evidence>
<dbReference type="SUPFAM" id="SSF53756">
    <property type="entry name" value="UDP-Glycosyltransferase/glycogen phosphorylase"/>
    <property type="match status" value="1"/>
</dbReference>
<keyword evidence="1" id="KW-0808">Transferase</keyword>
<dbReference type="Proteomes" id="UP000071778">
    <property type="component" value="Chromosome"/>
</dbReference>
<dbReference type="PANTHER" id="PTHR46656">
    <property type="entry name" value="PUTATIVE-RELATED"/>
    <property type="match status" value="1"/>
</dbReference>
<dbReference type="AlphaFoldDB" id="A0A127PTP9"/>
<keyword evidence="2" id="KW-1185">Reference proteome</keyword>
<protein>
    <submittedName>
        <fullName evidence="1">Glycosyl transferases group 1 family protein</fullName>
    </submittedName>
</protein>
<dbReference type="EMBL" id="CP013235">
    <property type="protein sequence ID" value="AMP11051.1"/>
    <property type="molecule type" value="Genomic_DNA"/>
</dbReference>
<proteinExistence type="predicted"/>
<name>A0A127PTP9_9BURK</name>
<evidence type="ECO:0000313" key="2">
    <source>
        <dbReference type="Proteomes" id="UP000071778"/>
    </source>
</evidence>
<dbReference type="RefSeq" id="WP_061534147.1">
    <property type="nucleotide sequence ID" value="NZ_CP013233.1"/>
</dbReference>